<dbReference type="InterPro" id="IPR032375">
    <property type="entry name" value="CCM2_C"/>
</dbReference>
<feature type="compositionally biased region" description="Basic and acidic residues" evidence="2">
    <location>
        <begin position="241"/>
        <end position="253"/>
    </location>
</feature>
<sequence>MEHETKKGKRGFVSPIKRLVFPKAARKQADRNSLYRRPLHSVPLYPPDYLIDPERLLHDYVEKEVKGFVSPIKRLGFPKAARKSADRNSLYRRPLHSVPLYPPDYLIDPERLLHDYVEKEVKKLKELPLKTTPEQDSILSLSARCLLLTWRDNEELILRIPTHEIAAASYLSKQPGLGVDLVPAGGSLERRHPSGSLEKKQGSIEGRRQTVSIMDRRPAGGTMERRHTICSLDWKMSGLHEQKQTGGSLERKHPGGSLELKQVGGSWERRPTRKTGGRPISGSWERRQTASVGGSWERRNTGKPGGSWERKHTYGGSWERRQAYSGSWERGKSYGSWERRNTGINPLDPQKPTPSPDAYCNLIILAVANKDAAEEYCALICQVFQIIYGDQTIECVDRAGYHYTSTPDRRWLLQRKEYCALICQVFQIIYGDQTIECVDRAGYHYTSTPDRRWLLQRSDSRLTDMTYSYDADFSCCSSFNGSQETFDPYYSENYSDSSSLSFRESRHSLATLCSESDHSNAGVELLQEYMITLRSKLSPLEIQHFALLLREYRMGAPIEQYCSDLLQLYGEKRKFLLLGLRPFIPDNDVGVFESFLESIGIREGGILTDSFGRIKRSMSNTSASAVRSYDSWSLHSESENFNRMITDITHDIEALGCEDIEVIEEEDHYL</sequence>
<comment type="caution">
    <text evidence="4">The sequence shown here is derived from an EMBL/GenBank/DDBJ whole genome shotgun (WGS) entry which is preliminary data.</text>
</comment>
<feature type="region of interest" description="Disordered" evidence="2">
    <location>
        <begin position="241"/>
        <end position="313"/>
    </location>
</feature>
<dbReference type="CDD" id="cd13516">
    <property type="entry name" value="HHD_CCM2"/>
    <property type="match status" value="1"/>
</dbReference>
<feature type="compositionally biased region" description="Basic and acidic residues" evidence="2">
    <location>
        <begin position="188"/>
        <end position="206"/>
    </location>
</feature>
<dbReference type="FunFam" id="1.20.1160.20:FF:000004">
    <property type="entry name" value="Cerebral cavernous malformation 2"/>
    <property type="match status" value="1"/>
</dbReference>
<dbReference type="AlphaFoldDB" id="A0A444V3J7"/>
<protein>
    <submittedName>
        <fullName evidence="4">Cerebral cavernous malformations 2 protein-like</fullName>
    </submittedName>
</protein>
<feature type="region of interest" description="Disordered" evidence="2">
    <location>
        <begin position="186"/>
        <end position="206"/>
    </location>
</feature>
<proteinExistence type="inferred from homology"/>
<accession>A0A444V3J7</accession>
<gene>
    <name evidence="4" type="ORF">EOD39_17376</name>
</gene>
<dbReference type="GO" id="GO:0003007">
    <property type="term" value="P:heart morphogenesis"/>
    <property type="evidence" value="ECO:0007669"/>
    <property type="project" value="TreeGrafter"/>
</dbReference>
<dbReference type="Gene3D" id="2.30.29.30">
    <property type="entry name" value="Pleckstrin-homology domain (PH domain)/Phosphotyrosine-binding domain (PTB)"/>
    <property type="match status" value="2"/>
</dbReference>
<dbReference type="InterPro" id="IPR011993">
    <property type="entry name" value="PH-like_dom_sf"/>
</dbReference>
<reference evidence="4 5" key="1">
    <citation type="submission" date="2019-01" db="EMBL/GenBank/DDBJ databases">
        <title>Draft Genome and Complete Hox-Cluster Characterization of the Sterlet Sturgeon (Acipenser ruthenus).</title>
        <authorList>
            <person name="Wei Q."/>
        </authorList>
    </citation>
    <scope>NUCLEOTIDE SEQUENCE [LARGE SCALE GENOMIC DNA]</scope>
    <source>
        <strain evidence="4">WHYD16114868_AA</strain>
        <tissue evidence="4">Blood</tissue>
    </source>
</reference>
<feature type="domain" description="Cerebral cavernous malformations 2 harmonin-homology" evidence="3">
    <location>
        <begin position="514"/>
        <end position="613"/>
    </location>
</feature>
<evidence type="ECO:0000313" key="4">
    <source>
        <dbReference type="EMBL" id="RXM94990.1"/>
    </source>
</evidence>
<dbReference type="Pfam" id="PF16545">
    <property type="entry name" value="CCM2_C"/>
    <property type="match status" value="1"/>
</dbReference>
<evidence type="ECO:0000256" key="2">
    <source>
        <dbReference type="SAM" id="MobiDB-lite"/>
    </source>
</evidence>
<dbReference type="EMBL" id="SCEB01002774">
    <property type="protein sequence ID" value="RXM94990.1"/>
    <property type="molecule type" value="Genomic_DNA"/>
</dbReference>
<evidence type="ECO:0000256" key="1">
    <source>
        <dbReference type="ARBA" id="ARBA00010822"/>
    </source>
</evidence>
<comment type="similarity">
    <text evidence="1">Belongs to the CCM2 family.</text>
</comment>
<dbReference type="InterPro" id="IPR026159">
    <property type="entry name" value="Malcavernin"/>
</dbReference>
<dbReference type="Proteomes" id="UP000289886">
    <property type="component" value="Unassembled WGS sequence"/>
</dbReference>
<dbReference type="PANTHER" id="PTHR21642:SF2">
    <property type="entry name" value="CEREBRAL CAVERNOUS MALFORMATIONS 2 PROTEIN-LIKE"/>
    <property type="match status" value="1"/>
</dbReference>
<organism evidence="4 5">
    <name type="scientific">Acipenser ruthenus</name>
    <name type="common">Sterlet sturgeon</name>
    <dbReference type="NCBI Taxonomy" id="7906"/>
    <lineage>
        <taxon>Eukaryota</taxon>
        <taxon>Metazoa</taxon>
        <taxon>Chordata</taxon>
        <taxon>Craniata</taxon>
        <taxon>Vertebrata</taxon>
        <taxon>Euteleostomi</taxon>
        <taxon>Actinopterygii</taxon>
        <taxon>Chondrostei</taxon>
        <taxon>Acipenseriformes</taxon>
        <taxon>Acipenseridae</taxon>
        <taxon>Acipenser</taxon>
    </lineage>
</organism>
<evidence type="ECO:0000313" key="5">
    <source>
        <dbReference type="Proteomes" id="UP000289886"/>
    </source>
</evidence>
<keyword evidence="5" id="KW-1185">Reference proteome</keyword>
<dbReference type="Gene3D" id="1.20.1160.20">
    <property type="match status" value="1"/>
</dbReference>
<dbReference type="PANTHER" id="PTHR21642">
    <property type="entry name" value="CEREBRAL CAVERNOUS MALFORMATIONS PROTEIN 2 HOMOLOG"/>
    <property type="match status" value="1"/>
</dbReference>
<name>A0A444V3J7_ACIRT</name>
<evidence type="ECO:0000259" key="3">
    <source>
        <dbReference type="Pfam" id="PF16545"/>
    </source>
</evidence>